<feature type="region of interest" description="Disordered" evidence="1">
    <location>
        <begin position="57"/>
        <end position="83"/>
    </location>
</feature>
<evidence type="ECO:0000313" key="3">
    <source>
        <dbReference type="Proteomes" id="UP001596101"/>
    </source>
</evidence>
<gene>
    <name evidence="2" type="ORF">ACFPQ5_21290</name>
</gene>
<keyword evidence="3" id="KW-1185">Reference proteome</keyword>
<protein>
    <submittedName>
        <fullName evidence="2">Uncharacterized protein</fullName>
    </submittedName>
</protein>
<dbReference type="EMBL" id="JBHSMR010000014">
    <property type="protein sequence ID" value="MFC5480746.1"/>
    <property type="molecule type" value="Genomic_DNA"/>
</dbReference>
<feature type="compositionally biased region" description="Basic and acidic residues" evidence="1">
    <location>
        <begin position="7"/>
        <end position="18"/>
    </location>
</feature>
<sequence>MPTVVEHAMKQSDARQDEEGAGGRPGRCWLRVAMGMAGACALLAQAALELSALETPDPSYAAQPAPPACTPPCSDAPTITIKG</sequence>
<feature type="compositionally biased region" description="Low complexity" evidence="1">
    <location>
        <begin position="71"/>
        <end position="83"/>
    </location>
</feature>
<evidence type="ECO:0000313" key="2">
    <source>
        <dbReference type="EMBL" id="MFC5480746.1"/>
    </source>
</evidence>
<proteinExistence type="predicted"/>
<organism evidence="2 3">
    <name type="scientific">Massilia suwonensis</name>
    <dbReference type="NCBI Taxonomy" id="648895"/>
    <lineage>
        <taxon>Bacteria</taxon>
        <taxon>Pseudomonadati</taxon>
        <taxon>Pseudomonadota</taxon>
        <taxon>Betaproteobacteria</taxon>
        <taxon>Burkholderiales</taxon>
        <taxon>Oxalobacteraceae</taxon>
        <taxon>Telluria group</taxon>
        <taxon>Massilia</taxon>
    </lineage>
</organism>
<dbReference type="RefSeq" id="WP_379760558.1">
    <property type="nucleotide sequence ID" value="NZ_JBHSMR010000014.1"/>
</dbReference>
<feature type="region of interest" description="Disordered" evidence="1">
    <location>
        <begin position="1"/>
        <end position="25"/>
    </location>
</feature>
<dbReference type="Proteomes" id="UP001596101">
    <property type="component" value="Unassembled WGS sequence"/>
</dbReference>
<name>A0ABW0MT29_9BURK</name>
<reference evidence="3" key="1">
    <citation type="journal article" date="2019" name="Int. J. Syst. Evol. Microbiol.">
        <title>The Global Catalogue of Microorganisms (GCM) 10K type strain sequencing project: providing services to taxonomists for standard genome sequencing and annotation.</title>
        <authorList>
            <consortium name="The Broad Institute Genomics Platform"/>
            <consortium name="The Broad Institute Genome Sequencing Center for Infectious Disease"/>
            <person name="Wu L."/>
            <person name="Ma J."/>
        </authorList>
    </citation>
    <scope>NUCLEOTIDE SEQUENCE [LARGE SCALE GENOMIC DNA]</scope>
    <source>
        <strain evidence="3">CCUG 43111</strain>
    </source>
</reference>
<comment type="caution">
    <text evidence="2">The sequence shown here is derived from an EMBL/GenBank/DDBJ whole genome shotgun (WGS) entry which is preliminary data.</text>
</comment>
<accession>A0ABW0MT29</accession>
<evidence type="ECO:0000256" key="1">
    <source>
        <dbReference type="SAM" id="MobiDB-lite"/>
    </source>
</evidence>